<dbReference type="EMBL" id="CP016279">
    <property type="protein sequence ID" value="ANP51638.1"/>
    <property type="molecule type" value="Genomic_DNA"/>
</dbReference>
<dbReference type="AlphaFoldDB" id="A0A1B1AYI3"/>
<dbReference type="Proteomes" id="UP000092659">
    <property type="component" value="Chromosome"/>
</dbReference>
<evidence type="ECO:0000313" key="1">
    <source>
        <dbReference type="EMBL" id="ANP51638.1"/>
    </source>
</evidence>
<gene>
    <name evidence="1" type="ORF">AVL59_20370</name>
</gene>
<accession>A0A1B1AYI3</accession>
<proteinExistence type="predicted"/>
<reference evidence="1 2" key="1">
    <citation type="submission" date="2016-06" db="EMBL/GenBank/DDBJ databases">
        <title>Complete genome sequence of Streptomyces griseochromogenes ATCC 14511, the Blasticidin S producer.</title>
        <authorList>
            <person name="Wu L."/>
        </authorList>
    </citation>
    <scope>NUCLEOTIDE SEQUENCE [LARGE SCALE GENOMIC DNA]</scope>
    <source>
        <strain evidence="1 2">ATCC 14511</strain>
    </source>
</reference>
<sequence length="70" mass="7905">MLITRKSLSDCSSAAVWRLMHLPASYLSLCPRVVQMPVWCERILYLLPFEARGEESDPVVQAITTPEVPC</sequence>
<name>A0A1B1AYI3_9ACTN</name>
<protein>
    <submittedName>
        <fullName evidence="1">Uncharacterized protein</fullName>
    </submittedName>
</protein>
<organism evidence="1 2">
    <name type="scientific">Streptomyces griseochromogenes</name>
    <dbReference type="NCBI Taxonomy" id="68214"/>
    <lineage>
        <taxon>Bacteria</taxon>
        <taxon>Bacillati</taxon>
        <taxon>Actinomycetota</taxon>
        <taxon>Actinomycetes</taxon>
        <taxon>Kitasatosporales</taxon>
        <taxon>Streptomycetaceae</taxon>
        <taxon>Streptomyces</taxon>
    </lineage>
</organism>
<dbReference type="KEGG" id="sgs:AVL59_20370"/>
<evidence type="ECO:0000313" key="2">
    <source>
        <dbReference type="Proteomes" id="UP000092659"/>
    </source>
</evidence>